<dbReference type="Proteomes" id="UP000199352">
    <property type="component" value="Unassembled WGS sequence"/>
</dbReference>
<dbReference type="AlphaFoldDB" id="A0A1H9W5K6"/>
<dbReference type="InterPro" id="IPR018490">
    <property type="entry name" value="cNMP-bd_dom_sf"/>
</dbReference>
<accession>A0A1H9W5K6</accession>
<dbReference type="GO" id="GO:0005829">
    <property type="term" value="C:cytosol"/>
    <property type="evidence" value="ECO:0007669"/>
    <property type="project" value="TreeGrafter"/>
</dbReference>
<sequence>MEPDDHAHPAWENILGLADLAASHGQEVSFPRRHVIFGHDRWGDRLYIIRSGKVKLDLYARAHDREILLTILGPSDMFGELSLFDPGPQAATATALTEVRAVSIHRAAVRERISTRPEFAEHMLSSLARQVRRTYSTLTDLVLTDVPSRVAKSLLQLAAQFGHTEDGVLRVQHDLTPEELADHIGATLDAVNKALSVFTRRGWLRVDHKSVLILEPDRLRRHATR</sequence>
<dbReference type="InterPro" id="IPR000595">
    <property type="entry name" value="cNMP-bd_dom"/>
</dbReference>
<keyword evidence="2" id="KW-0238">DNA-binding</keyword>
<dbReference type="InterPro" id="IPR036388">
    <property type="entry name" value="WH-like_DNA-bd_sf"/>
</dbReference>
<dbReference type="InterPro" id="IPR036390">
    <property type="entry name" value="WH_DNA-bd_sf"/>
</dbReference>
<evidence type="ECO:0000256" key="1">
    <source>
        <dbReference type="ARBA" id="ARBA00023015"/>
    </source>
</evidence>
<dbReference type="PROSITE" id="PS51063">
    <property type="entry name" value="HTH_CRP_2"/>
    <property type="match status" value="1"/>
</dbReference>
<name>A0A1H9W5K6_9PSEU</name>
<dbReference type="SMART" id="SM00100">
    <property type="entry name" value="cNMP"/>
    <property type="match status" value="1"/>
</dbReference>
<dbReference type="STRING" id="402600.SAMN05216188_13085"/>
<dbReference type="InterPro" id="IPR050397">
    <property type="entry name" value="Env_Response_Regulators"/>
</dbReference>
<dbReference type="SMART" id="SM00419">
    <property type="entry name" value="HTH_CRP"/>
    <property type="match status" value="1"/>
</dbReference>
<feature type="domain" description="HTH crp-type" evidence="5">
    <location>
        <begin position="144"/>
        <end position="217"/>
    </location>
</feature>
<evidence type="ECO:0000259" key="4">
    <source>
        <dbReference type="PROSITE" id="PS50042"/>
    </source>
</evidence>
<dbReference type="Gene3D" id="2.60.120.10">
    <property type="entry name" value="Jelly Rolls"/>
    <property type="match status" value="1"/>
</dbReference>
<dbReference type="SUPFAM" id="SSF51206">
    <property type="entry name" value="cAMP-binding domain-like"/>
    <property type="match status" value="1"/>
</dbReference>
<dbReference type="InterPro" id="IPR012318">
    <property type="entry name" value="HTH_CRP"/>
</dbReference>
<evidence type="ECO:0000256" key="2">
    <source>
        <dbReference type="ARBA" id="ARBA00023125"/>
    </source>
</evidence>
<protein>
    <submittedName>
        <fullName evidence="6">Transcriptional regulator, Crp/Fnr family</fullName>
    </submittedName>
</protein>
<evidence type="ECO:0000259" key="5">
    <source>
        <dbReference type="PROSITE" id="PS51063"/>
    </source>
</evidence>
<dbReference type="InterPro" id="IPR014710">
    <property type="entry name" value="RmlC-like_jellyroll"/>
</dbReference>
<dbReference type="FunFam" id="1.10.10.10:FF:000019">
    <property type="entry name" value="Crp/Fnr family transcriptional regulator"/>
    <property type="match status" value="1"/>
</dbReference>
<dbReference type="OrthoDB" id="892842at2"/>
<evidence type="ECO:0000313" key="6">
    <source>
        <dbReference type="EMBL" id="SES28947.1"/>
    </source>
</evidence>
<dbReference type="Pfam" id="PF13545">
    <property type="entry name" value="HTH_Crp_2"/>
    <property type="match status" value="1"/>
</dbReference>
<keyword evidence="7" id="KW-1185">Reference proteome</keyword>
<dbReference type="CDD" id="cd00038">
    <property type="entry name" value="CAP_ED"/>
    <property type="match status" value="1"/>
</dbReference>
<dbReference type="PROSITE" id="PS50042">
    <property type="entry name" value="CNMP_BINDING_3"/>
    <property type="match status" value="1"/>
</dbReference>
<proteinExistence type="predicted"/>
<dbReference type="SUPFAM" id="SSF46785">
    <property type="entry name" value="Winged helix' DNA-binding domain"/>
    <property type="match status" value="1"/>
</dbReference>
<dbReference type="RefSeq" id="WP_089961076.1">
    <property type="nucleotide sequence ID" value="NZ_FOFR01000030.1"/>
</dbReference>
<dbReference type="Pfam" id="PF00027">
    <property type="entry name" value="cNMP_binding"/>
    <property type="match status" value="1"/>
</dbReference>
<dbReference type="GO" id="GO:0003677">
    <property type="term" value="F:DNA binding"/>
    <property type="evidence" value="ECO:0007669"/>
    <property type="project" value="UniProtKB-KW"/>
</dbReference>
<keyword evidence="1" id="KW-0805">Transcription regulation</keyword>
<organism evidence="6 7">
    <name type="scientific">Lentzea xinjiangensis</name>
    <dbReference type="NCBI Taxonomy" id="402600"/>
    <lineage>
        <taxon>Bacteria</taxon>
        <taxon>Bacillati</taxon>
        <taxon>Actinomycetota</taxon>
        <taxon>Actinomycetes</taxon>
        <taxon>Pseudonocardiales</taxon>
        <taxon>Pseudonocardiaceae</taxon>
        <taxon>Lentzea</taxon>
    </lineage>
</organism>
<dbReference type="PANTHER" id="PTHR24567">
    <property type="entry name" value="CRP FAMILY TRANSCRIPTIONAL REGULATORY PROTEIN"/>
    <property type="match status" value="1"/>
</dbReference>
<gene>
    <name evidence="6" type="ORF">SAMN05216188_13085</name>
</gene>
<reference evidence="7" key="1">
    <citation type="submission" date="2016-10" db="EMBL/GenBank/DDBJ databases">
        <authorList>
            <person name="Varghese N."/>
            <person name="Submissions S."/>
        </authorList>
    </citation>
    <scope>NUCLEOTIDE SEQUENCE [LARGE SCALE GENOMIC DNA]</scope>
    <source>
        <strain evidence="7">CGMCC 4.3525</strain>
    </source>
</reference>
<dbReference type="GO" id="GO:0003700">
    <property type="term" value="F:DNA-binding transcription factor activity"/>
    <property type="evidence" value="ECO:0007669"/>
    <property type="project" value="TreeGrafter"/>
</dbReference>
<dbReference type="PANTHER" id="PTHR24567:SF74">
    <property type="entry name" value="HTH-TYPE TRANSCRIPTIONAL REGULATOR ARCR"/>
    <property type="match status" value="1"/>
</dbReference>
<dbReference type="EMBL" id="FOFR01000030">
    <property type="protein sequence ID" value="SES28947.1"/>
    <property type="molecule type" value="Genomic_DNA"/>
</dbReference>
<evidence type="ECO:0000313" key="7">
    <source>
        <dbReference type="Proteomes" id="UP000199352"/>
    </source>
</evidence>
<feature type="domain" description="Cyclic nucleotide-binding" evidence="4">
    <location>
        <begin position="26"/>
        <end position="130"/>
    </location>
</feature>
<evidence type="ECO:0000256" key="3">
    <source>
        <dbReference type="ARBA" id="ARBA00023163"/>
    </source>
</evidence>
<keyword evidence="3" id="KW-0804">Transcription</keyword>
<dbReference type="Gene3D" id="1.10.10.10">
    <property type="entry name" value="Winged helix-like DNA-binding domain superfamily/Winged helix DNA-binding domain"/>
    <property type="match status" value="1"/>
</dbReference>